<dbReference type="InterPro" id="IPR036409">
    <property type="entry name" value="Aldolase_II/adducin_N_sf"/>
</dbReference>
<gene>
    <name evidence="6" type="ORF">B6F84_09335</name>
</gene>
<evidence type="ECO:0000313" key="7">
    <source>
        <dbReference type="Proteomes" id="UP000193404"/>
    </source>
</evidence>
<dbReference type="KEGG" id="aman:B6F84_09335"/>
<evidence type="ECO:0000259" key="5">
    <source>
        <dbReference type="Pfam" id="PF08543"/>
    </source>
</evidence>
<dbReference type="InterPro" id="IPR013749">
    <property type="entry name" value="PM/HMP-P_kinase-1"/>
</dbReference>
<reference evidence="6 7" key="1">
    <citation type="submission" date="2017-03" db="EMBL/GenBank/DDBJ databases">
        <title>Sulfur activation and transportation mechanism of thermophilic Archaea Acidianus manzaensis YN-25.</title>
        <authorList>
            <person name="Ma Y."/>
            <person name="Yang Y."/>
            <person name="Xia J."/>
        </authorList>
    </citation>
    <scope>NUCLEOTIDE SEQUENCE [LARGE SCALE GENOMIC DNA]</scope>
    <source>
        <strain evidence="6 7">YN-25</strain>
    </source>
</reference>
<dbReference type="SUPFAM" id="SSF53613">
    <property type="entry name" value="Ribokinase-like"/>
    <property type="match status" value="1"/>
</dbReference>
<evidence type="ECO:0000313" key="6">
    <source>
        <dbReference type="EMBL" id="ARM76205.1"/>
    </source>
</evidence>
<dbReference type="InterPro" id="IPR004399">
    <property type="entry name" value="HMP/HMP-P_kinase_dom"/>
</dbReference>
<dbReference type="GO" id="GO:0009228">
    <property type="term" value="P:thiamine biosynthetic process"/>
    <property type="evidence" value="ECO:0007669"/>
    <property type="project" value="InterPro"/>
</dbReference>
<dbReference type="NCBIfam" id="TIGR00097">
    <property type="entry name" value="HMP-P_kinase"/>
    <property type="match status" value="1"/>
</dbReference>
<dbReference type="STRING" id="282676.B6F84_09335"/>
<dbReference type="Gene3D" id="3.40.1190.20">
    <property type="match status" value="1"/>
</dbReference>
<evidence type="ECO:0000256" key="3">
    <source>
        <dbReference type="ARBA" id="ARBA00022777"/>
    </source>
</evidence>
<feature type="domain" description="Pyridoxamine kinase/Phosphomethylpyrimidine kinase" evidence="5">
    <location>
        <begin position="14"/>
        <end position="254"/>
    </location>
</feature>
<proteinExistence type="predicted"/>
<dbReference type="GO" id="GO:0005524">
    <property type="term" value="F:ATP binding"/>
    <property type="evidence" value="ECO:0007669"/>
    <property type="project" value="UniProtKB-KW"/>
</dbReference>
<evidence type="ECO:0000256" key="2">
    <source>
        <dbReference type="ARBA" id="ARBA00022741"/>
    </source>
</evidence>
<dbReference type="GO" id="GO:0005829">
    <property type="term" value="C:cytosol"/>
    <property type="evidence" value="ECO:0007669"/>
    <property type="project" value="TreeGrafter"/>
</dbReference>
<dbReference type="SUPFAM" id="SSF53639">
    <property type="entry name" value="AraD/HMP-PK domain-like"/>
    <property type="match status" value="1"/>
</dbReference>
<keyword evidence="7" id="KW-1185">Reference proteome</keyword>
<evidence type="ECO:0000256" key="4">
    <source>
        <dbReference type="ARBA" id="ARBA00022840"/>
    </source>
</evidence>
<evidence type="ECO:0000256" key="1">
    <source>
        <dbReference type="ARBA" id="ARBA00022679"/>
    </source>
</evidence>
<dbReference type="PANTHER" id="PTHR20858:SF17">
    <property type="entry name" value="HYDROXYMETHYLPYRIMIDINE_PHOSPHOMETHYLPYRIMIDINE KINASE THI20-RELATED"/>
    <property type="match status" value="1"/>
</dbReference>
<dbReference type="EMBL" id="CP020477">
    <property type="protein sequence ID" value="ARM76205.1"/>
    <property type="molecule type" value="Genomic_DNA"/>
</dbReference>
<dbReference type="GO" id="GO:0008972">
    <property type="term" value="F:phosphomethylpyrimidine kinase activity"/>
    <property type="evidence" value="ECO:0007669"/>
    <property type="project" value="InterPro"/>
</dbReference>
<organism evidence="6 7">
    <name type="scientific">Acidianus manzaensis</name>
    <dbReference type="NCBI Taxonomy" id="282676"/>
    <lineage>
        <taxon>Archaea</taxon>
        <taxon>Thermoproteota</taxon>
        <taxon>Thermoprotei</taxon>
        <taxon>Sulfolobales</taxon>
        <taxon>Sulfolobaceae</taxon>
        <taxon>Acidianus</taxon>
    </lineage>
</organism>
<keyword evidence="4" id="KW-0067">ATP-binding</keyword>
<protein>
    <submittedName>
        <fullName evidence="6">Bifunctional hydroxymethylpyrimidine kinase/phosphomethylpyrimidine kinase</fullName>
    </submittedName>
</protein>
<keyword evidence="1" id="KW-0808">Transferase</keyword>
<dbReference type="RefSeq" id="WP_148691989.1">
    <property type="nucleotide sequence ID" value="NZ_CP020477.1"/>
</dbReference>
<sequence>MRTRPVAMTIAGSDSGGGAGLQADLKTFTTLGVLGTTIVTSLTAQNTFEVTKVLEVPPDFIEAQFDTVMKDLSPKYAKTGMLASKKVIQIVKKKVEEYKINLILDPVMIAKSGASLVTEDIIPDLLDLSKRSILITPNRFEAEKLSSYKINDFDDLRKVAKHLYNTLSTNIVVKGGEAFNGKDIAIVDGEEIELSGEEIQTKNTHGSGDVFSASITAYLAKGDNLKDAIMKAKSFTNFAIKYSLDLGKGYGPVDPFANAERQIDQEIAREELEQLLYYIEKENNKIKYLIDENDKGNIGYLTPYGDFATLAGGIIRYLDWLKLDGPILINWKNNTILEALKRSNKKIGFLVSPTEVLRASEESRIRLSESGIDSDAMIIQGKVVIFADNVEEMKKKLEVILK</sequence>
<name>A0A1W6K133_9CREN</name>
<keyword evidence="3 6" id="KW-0418">Kinase</keyword>
<dbReference type="Proteomes" id="UP000193404">
    <property type="component" value="Chromosome"/>
</dbReference>
<accession>A0A1W6K133</accession>
<dbReference type="AlphaFoldDB" id="A0A1W6K133"/>
<dbReference type="Pfam" id="PF08543">
    <property type="entry name" value="Phos_pyr_kin"/>
    <property type="match status" value="1"/>
</dbReference>
<dbReference type="PANTHER" id="PTHR20858">
    <property type="entry name" value="PHOSPHOMETHYLPYRIMIDINE KINASE"/>
    <property type="match status" value="1"/>
</dbReference>
<dbReference type="CDD" id="cd01169">
    <property type="entry name" value="HMPP_kinase"/>
    <property type="match status" value="1"/>
</dbReference>
<dbReference type="GeneID" id="41591125"/>
<dbReference type="InterPro" id="IPR029056">
    <property type="entry name" value="Ribokinase-like"/>
</dbReference>
<dbReference type="GO" id="GO:0008902">
    <property type="term" value="F:hydroxymethylpyrimidine kinase activity"/>
    <property type="evidence" value="ECO:0007669"/>
    <property type="project" value="TreeGrafter"/>
</dbReference>
<keyword evidence="2" id="KW-0547">Nucleotide-binding</keyword>
<dbReference type="FunFam" id="3.40.1190.20:FF:000003">
    <property type="entry name" value="Phosphomethylpyrimidine kinase ThiD"/>
    <property type="match status" value="1"/>
</dbReference>
<dbReference type="OrthoDB" id="43786at2157"/>